<dbReference type="OrthoDB" id="9792695at2"/>
<evidence type="ECO:0000256" key="3">
    <source>
        <dbReference type="SAM" id="MobiDB-lite"/>
    </source>
</evidence>
<evidence type="ECO:0000313" key="5">
    <source>
        <dbReference type="EMBL" id="TDT41729.1"/>
    </source>
</evidence>
<proteinExistence type="inferred from homology"/>
<feature type="compositionally biased region" description="Basic and acidic residues" evidence="3">
    <location>
        <begin position="1"/>
        <end position="10"/>
    </location>
</feature>
<dbReference type="CDD" id="cd06471">
    <property type="entry name" value="ACD_LpsHSP_like"/>
    <property type="match status" value="1"/>
</dbReference>
<protein>
    <submittedName>
        <fullName evidence="5">HSP20 family molecular chaperone IbpA</fullName>
    </submittedName>
</protein>
<dbReference type="PANTHER" id="PTHR11527">
    <property type="entry name" value="HEAT-SHOCK PROTEIN 20 FAMILY MEMBER"/>
    <property type="match status" value="1"/>
</dbReference>
<sequence>MEAKKQEPQKTEVSPRGSGGLKSLREEMNHVFDRFSNAQWPLFGGRRADDALSGSIGSFDPFASMGMPSLWGTDSELGRADLSETDEGYELQLDLPGMKKDDIQVDLTDGLLTVSGERSDEREDERKGYYFSERSYGSVRRSFRVPNSVKLEDVKAQFSDGVLTLTMPKTEEAQKNARKIEIE</sequence>
<evidence type="ECO:0000256" key="1">
    <source>
        <dbReference type="PROSITE-ProRule" id="PRU00285"/>
    </source>
</evidence>
<comment type="caution">
    <text evidence="5">The sequence shown here is derived from an EMBL/GenBank/DDBJ whole genome shotgun (WGS) entry which is preliminary data.</text>
</comment>
<gene>
    <name evidence="5" type="ORF">DES49_1831</name>
</gene>
<dbReference type="Pfam" id="PF00011">
    <property type="entry name" value="HSP20"/>
    <property type="match status" value="1"/>
</dbReference>
<dbReference type="InterPro" id="IPR002068">
    <property type="entry name" value="A-crystallin/Hsp20_dom"/>
</dbReference>
<evidence type="ECO:0000259" key="4">
    <source>
        <dbReference type="PROSITE" id="PS01031"/>
    </source>
</evidence>
<dbReference type="AlphaFoldDB" id="A0A4R7JXD3"/>
<accession>A0A4R7JXD3</accession>
<dbReference type="Proteomes" id="UP000295830">
    <property type="component" value="Unassembled WGS sequence"/>
</dbReference>
<dbReference type="Gene3D" id="2.60.40.790">
    <property type="match status" value="1"/>
</dbReference>
<feature type="region of interest" description="Disordered" evidence="3">
    <location>
        <begin position="1"/>
        <end position="25"/>
    </location>
</feature>
<evidence type="ECO:0000256" key="2">
    <source>
        <dbReference type="RuleBase" id="RU003616"/>
    </source>
</evidence>
<dbReference type="SUPFAM" id="SSF49764">
    <property type="entry name" value="HSP20-like chaperones"/>
    <property type="match status" value="1"/>
</dbReference>
<keyword evidence="6" id="KW-1185">Reference proteome</keyword>
<dbReference type="EMBL" id="SOAX01000003">
    <property type="protein sequence ID" value="TDT41729.1"/>
    <property type="molecule type" value="Genomic_DNA"/>
</dbReference>
<name>A0A4R7JXD3_9GAMM</name>
<dbReference type="RefSeq" id="WP_133736075.1">
    <property type="nucleotide sequence ID" value="NZ_SOAX01000003.1"/>
</dbReference>
<dbReference type="PROSITE" id="PS01031">
    <property type="entry name" value="SHSP"/>
    <property type="match status" value="1"/>
</dbReference>
<dbReference type="InterPro" id="IPR008978">
    <property type="entry name" value="HSP20-like_chaperone"/>
</dbReference>
<reference evidence="5 6" key="1">
    <citation type="submission" date="2019-03" db="EMBL/GenBank/DDBJ databases">
        <title>Genomic Encyclopedia of Type Strains, Phase IV (KMG-IV): sequencing the most valuable type-strain genomes for metagenomic binning, comparative biology and taxonomic classification.</title>
        <authorList>
            <person name="Goeker M."/>
        </authorList>
    </citation>
    <scope>NUCLEOTIDE SEQUENCE [LARGE SCALE GENOMIC DNA]</scope>
    <source>
        <strain evidence="5 6">DSM 15505</strain>
    </source>
</reference>
<organism evidence="5 6">
    <name type="scientific">Halospina denitrificans</name>
    <dbReference type="NCBI Taxonomy" id="332522"/>
    <lineage>
        <taxon>Bacteria</taxon>
        <taxon>Pseudomonadati</taxon>
        <taxon>Pseudomonadota</taxon>
        <taxon>Gammaproteobacteria</taxon>
        <taxon>Halospina</taxon>
    </lineage>
</organism>
<evidence type="ECO:0000313" key="6">
    <source>
        <dbReference type="Proteomes" id="UP000295830"/>
    </source>
</evidence>
<comment type="similarity">
    <text evidence="1 2">Belongs to the small heat shock protein (HSP20) family.</text>
</comment>
<dbReference type="InterPro" id="IPR031107">
    <property type="entry name" value="Small_HSP"/>
</dbReference>
<feature type="domain" description="SHSP" evidence="4">
    <location>
        <begin position="71"/>
        <end position="183"/>
    </location>
</feature>